<feature type="signal peptide" evidence="1">
    <location>
        <begin position="1"/>
        <end position="20"/>
    </location>
</feature>
<evidence type="ECO:0000313" key="5">
    <source>
        <dbReference type="EMBL" id="OJJ50227.1"/>
    </source>
</evidence>
<feature type="domain" description="Glutaminase A N-terminal" evidence="4">
    <location>
        <begin position="112"/>
        <end position="361"/>
    </location>
</feature>
<dbReference type="EMBL" id="KV878337">
    <property type="protein sequence ID" value="OJJ50227.1"/>
    <property type="molecule type" value="Genomic_DNA"/>
</dbReference>
<evidence type="ECO:0000259" key="4">
    <source>
        <dbReference type="Pfam" id="PF17168"/>
    </source>
</evidence>
<dbReference type="InterPro" id="IPR008928">
    <property type="entry name" value="6-hairpin_glycosidase_sf"/>
</dbReference>
<dbReference type="GeneID" id="34611964"/>
<dbReference type="OrthoDB" id="431715at2759"/>
<feature type="domain" description="Glutaminase A central" evidence="3">
    <location>
        <begin position="431"/>
        <end position="789"/>
    </location>
</feature>
<dbReference type="InterPro" id="IPR033433">
    <property type="entry name" value="GtaA_N"/>
</dbReference>
<evidence type="ECO:0000313" key="6">
    <source>
        <dbReference type="Proteomes" id="UP000184188"/>
    </source>
</evidence>
<evidence type="ECO:0000256" key="1">
    <source>
        <dbReference type="SAM" id="SignalP"/>
    </source>
</evidence>
<evidence type="ECO:0000259" key="2">
    <source>
        <dbReference type="Pfam" id="PF16334"/>
    </source>
</evidence>
<dbReference type="InterPro" id="IPR032514">
    <property type="entry name" value="GtaA_central"/>
</dbReference>
<dbReference type="GO" id="GO:0005975">
    <property type="term" value="P:carbohydrate metabolic process"/>
    <property type="evidence" value="ECO:0007669"/>
    <property type="project" value="InterPro"/>
</dbReference>
<proteinExistence type="predicted"/>
<dbReference type="Pfam" id="PF16335">
    <property type="entry name" value="GtaA_6_Hairpin"/>
    <property type="match status" value="1"/>
</dbReference>
<gene>
    <name evidence="5" type="ORF">ASPZODRAFT_149605</name>
</gene>
<dbReference type="Pfam" id="PF17168">
    <property type="entry name" value="DUF5127"/>
    <property type="match status" value="1"/>
</dbReference>
<organism evidence="5 6">
    <name type="scientific">Penicilliopsis zonata CBS 506.65</name>
    <dbReference type="NCBI Taxonomy" id="1073090"/>
    <lineage>
        <taxon>Eukaryota</taxon>
        <taxon>Fungi</taxon>
        <taxon>Dikarya</taxon>
        <taxon>Ascomycota</taxon>
        <taxon>Pezizomycotina</taxon>
        <taxon>Eurotiomycetes</taxon>
        <taxon>Eurotiomycetidae</taxon>
        <taxon>Eurotiales</taxon>
        <taxon>Aspergillaceae</taxon>
        <taxon>Penicilliopsis</taxon>
    </lineage>
</organism>
<dbReference type="Gene3D" id="1.50.10.10">
    <property type="match status" value="1"/>
</dbReference>
<dbReference type="SUPFAM" id="SSF48208">
    <property type="entry name" value="Six-hairpin glycosidases"/>
    <property type="match status" value="1"/>
</dbReference>
<dbReference type="VEuPathDB" id="FungiDB:ASPZODRAFT_149605"/>
<sequence length="793" mass="87876">MLAGIYRLLLPFCVLGVVAGISQPAYFPLRPPAVPLAVRSPYTSAWVTTKDGATLNSASAIFWSGVDLGWEGIVTVDGVSYEYLGVGSDALPALPSLKKATPLTTRYDSQYSNFTFAAGPIEVTASFFSPVIPQEVCRTSIPLSYLITSVRATDNATHDVQLYNDINARWITYATDVKVKWSLHESGITQPVNGSNATITSTTSSSIFSWLLELEEAYTFGEDENFPQWGNFTFSTTAGNASTEFTFESGFAADVRYGYVQNRSLTNLVDGDYRASAVREPVFAFAHDLGAVKRESSVVYTLGSVQQPSVRYLNADGLSELDPWWMKCYGSSLYELIEVHYRDLATSQELAARWETQLRADIARFYRENSSSSSLSSGWFGDLSASWMYSNSSEGTNRFGEEWVFDSRNGYGFYNPSTFAGVAVPDVDEAHSYYSIVALAARQVMGAYVLTARQDSDSSSSNTTAEPFMFQKEISSDGNVNTVDVLYPAMPFFLYANPAMIRYTLDPLYENQEDGFYPNGYSMHDLGSAFPNATGHVLGDDEYMPLEESGNMILMTLAYARFANDTAYLRDHYEKMAEWAQYLLEFALIPEDQLSTDDFAGELVNQTNLAIKGIVAIGAMGEIAKAVGASSEAANFSATATSYETQWETFAIDPSVNHTMLAYEWRSSWGLLYNIYPDRLLSLGIIPDHVYEMQSAWYPGVSQVFGVPLDVRHFYTKSDWQLWTAATCEPATRRLFVDAVAFWLNATSTQYAFTDLYDTVGTGEYPTDDDGDITQFIARPVQGGEYSLLALLK</sequence>
<dbReference type="AlphaFoldDB" id="A0A1L9SSZ7"/>
<dbReference type="STRING" id="1073090.A0A1L9SSZ7"/>
<protein>
    <recommendedName>
        <fullName evidence="7">Glutaminase</fullName>
    </recommendedName>
</protein>
<dbReference type="InterPro" id="IPR012341">
    <property type="entry name" value="6hp_glycosidase-like_sf"/>
</dbReference>
<evidence type="ECO:0000259" key="3">
    <source>
        <dbReference type="Pfam" id="PF16335"/>
    </source>
</evidence>
<keyword evidence="1" id="KW-0732">Signal</keyword>
<feature type="chain" id="PRO_5011978981" description="Glutaminase" evidence="1">
    <location>
        <begin position="21"/>
        <end position="793"/>
    </location>
</feature>
<dbReference type="Pfam" id="PF16334">
    <property type="entry name" value="DUF4964"/>
    <property type="match status" value="1"/>
</dbReference>
<dbReference type="RefSeq" id="XP_022584737.1">
    <property type="nucleotide sequence ID" value="XM_022725499.1"/>
</dbReference>
<dbReference type="PANTHER" id="PTHR31987:SF1">
    <property type="entry name" value="GLUTAMINASE A"/>
    <property type="match status" value="1"/>
</dbReference>
<keyword evidence="6" id="KW-1185">Reference proteome</keyword>
<dbReference type="InterPro" id="IPR052743">
    <property type="entry name" value="Glutaminase_GtaA"/>
</dbReference>
<dbReference type="InterPro" id="IPR032515">
    <property type="entry name" value="DUF4964"/>
</dbReference>
<accession>A0A1L9SSZ7</accession>
<reference evidence="6" key="1">
    <citation type="journal article" date="2017" name="Genome Biol.">
        <title>Comparative genomics reveals high biological diversity and specific adaptations in the industrially and medically important fungal genus Aspergillus.</title>
        <authorList>
            <person name="de Vries R.P."/>
            <person name="Riley R."/>
            <person name="Wiebenga A."/>
            <person name="Aguilar-Osorio G."/>
            <person name="Amillis S."/>
            <person name="Uchima C.A."/>
            <person name="Anderluh G."/>
            <person name="Asadollahi M."/>
            <person name="Askin M."/>
            <person name="Barry K."/>
            <person name="Battaglia E."/>
            <person name="Bayram O."/>
            <person name="Benocci T."/>
            <person name="Braus-Stromeyer S.A."/>
            <person name="Caldana C."/>
            <person name="Canovas D."/>
            <person name="Cerqueira G.C."/>
            <person name="Chen F."/>
            <person name="Chen W."/>
            <person name="Choi C."/>
            <person name="Clum A."/>
            <person name="Dos Santos R.A."/>
            <person name="Damasio A.R."/>
            <person name="Diallinas G."/>
            <person name="Emri T."/>
            <person name="Fekete E."/>
            <person name="Flipphi M."/>
            <person name="Freyberg S."/>
            <person name="Gallo A."/>
            <person name="Gournas C."/>
            <person name="Habgood R."/>
            <person name="Hainaut M."/>
            <person name="Harispe M.L."/>
            <person name="Henrissat B."/>
            <person name="Hilden K.S."/>
            <person name="Hope R."/>
            <person name="Hossain A."/>
            <person name="Karabika E."/>
            <person name="Karaffa L."/>
            <person name="Karanyi Z."/>
            <person name="Krasevec N."/>
            <person name="Kuo A."/>
            <person name="Kusch H."/>
            <person name="LaButti K."/>
            <person name="Lagendijk E.L."/>
            <person name="Lapidus A."/>
            <person name="Levasseur A."/>
            <person name="Lindquist E."/>
            <person name="Lipzen A."/>
            <person name="Logrieco A.F."/>
            <person name="MacCabe A."/>
            <person name="Maekelae M.R."/>
            <person name="Malavazi I."/>
            <person name="Melin P."/>
            <person name="Meyer V."/>
            <person name="Mielnichuk N."/>
            <person name="Miskei M."/>
            <person name="Molnar A.P."/>
            <person name="Mule G."/>
            <person name="Ngan C.Y."/>
            <person name="Orejas M."/>
            <person name="Orosz E."/>
            <person name="Ouedraogo J.P."/>
            <person name="Overkamp K.M."/>
            <person name="Park H.-S."/>
            <person name="Perrone G."/>
            <person name="Piumi F."/>
            <person name="Punt P.J."/>
            <person name="Ram A.F."/>
            <person name="Ramon A."/>
            <person name="Rauscher S."/>
            <person name="Record E."/>
            <person name="Riano-Pachon D.M."/>
            <person name="Robert V."/>
            <person name="Roehrig J."/>
            <person name="Ruller R."/>
            <person name="Salamov A."/>
            <person name="Salih N.S."/>
            <person name="Samson R.A."/>
            <person name="Sandor E."/>
            <person name="Sanguinetti M."/>
            <person name="Schuetze T."/>
            <person name="Sepcic K."/>
            <person name="Shelest E."/>
            <person name="Sherlock G."/>
            <person name="Sophianopoulou V."/>
            <person name="Squina F.M."/>
            <person name="Sun H."/>
            <person name="Susca A."/>
            <person name="Todd R.B."/>
            <person name="Tsang A."/>
            <person name="Unkles S.E."/>
            <person name="van de Wiele N."/>
            <person name="van Rossen-Uffink D."/>
            <person name="Oliveira J.V."/>
            <person name="Vesth T.C."/>
            <person name="Visser J."/>
            <person name="Yu J.-H."/>
            <person name="Zhou M."/>
            <person name="Andersen M.R."/>
            <person name="Archer D.B."/>
            <person name="Baker S.E."/>
            <person name="Benoit I."/>
            <person name="Brakhage A.A."/>
            <person name="Braus G.H."/>
            <person name="Fischer R."/>
            <person name="Frisvad J.C."/>
            <person name="Goldman G.H."/>
            <person name="Houbraken J."/>
            <person name="Oakley B."/>
            <person name="Pocsi I."/>
            <person name="Scazzocchio C."/>
            <person name="Seiboth B."/>
            <person name="vanKuyk P.A."/>
            <person name="Wortman J."/>
            <person name="Dyer P.S."/>
            <person name="Grigoriev I.V."/>
        </authorList>
    </citation>
    <scope>NUCLEOTIDE SEQUENCE [LARGE SCALE GENOMIC DNA]</scope>
    <source>
        <strain evidence="6">CBS 506.65</strain>
    </source>
</reference>
<dbReference type="PANTHER" id="PTHR31987">
    <property type="entry name" value="GLUTAMINASE A-RELATED"/>
    <property type="match status" value="1"/>
</dbReference>
<name>A0A1L9SSZ7_9EURO</name>
<dbReference type="Proteomes" id="UP000184188">
    <property type="component" value="Unassembled WGS sequence"/>
</dbReference>
<evidence type="ECO:0008006" key="7">
    <source>
        <dbReference type="Google" id="ProtNLM"/>
    </source>
</evidence>
<dbReference type="GO" id="GO:0003824">
    <property type="term" value="F:catalytic activity"/>
    <property type="evidence" value="ECO:0007669"/>
    <property type="project" value="UniProtKB-ARBA"/>
</dbReference>
<feature type="domain" description="DUF4964" evidence="2">
    <location>
        <begin position="28"/>
        <end position="86"/>
    </location>
</feature>